<dbReference type="GO" id="GO:0016887">
    <property type="term" value="F:ATP hydrolysis activity"/>
    <property type="evidence" value="ECO:0007669"/>
    <property type="project" value="InterPro"/>
</dbReference>
<dbReference type="Pfam" id="PF08352">
    <property type="entry name" value="oligo_HPY"/>
    <property type="match status" value="2"/>
</dbReference>
<dbReference type="Proteomes" id="UP000281708">
    <property type="component" value="Unassembled WGS sequence"/>
</dbReference>
<evidence type="ECO:0000256" key="6">
    <source>
        <dbReference type="ARBA" id="ARBA00022840"/>
    </source>
</evidence>
<reference evidence="9 10" key="1">
    <citation type="submission" date="2018-10" db="EMBL/GenBank/DDBJ databases">
        <title>Marmoricola sp. 4Q3S-7 whole genome shotgun sequence.</title>
        <authorList>
            <person name="Li F."/>
        </authorList>
    </citation>
    <scope>NUCLEOTIDE SEQUENCE [LARGE SCALE GENOMIC DNA]</scope>
    <source>
        <strain evidence="9 10">4Q3S-7</strain>
    </source>
</reference>
<accession>A0A3L8P1Z8</accession>
<evidence type="ECO:0000256" key="5">
    <source>
        <dbReference type="ARBA" id="ARBA00022741"/>
    </source>
</evidence>
<dbReference type="FunFam" id="3.40.50.300:FF:000016">
    <property type="entry name" value="Oligopeptide ABC transporter ATP-binding component"/>
    <property type="match status" value="1"/>
</dbReference>
<evidence type="ECO:0000313" key="9">
    <source>
        <dbReference type="EMBL" id="RLV49071.1"/>
    </source>
</evidence>
<keyword evidence="5" id="KW-0547">Nucleotide-binding</keyword>
<dbReference type="GO" id="GO:0005886">
    <property type="term" value="C:plasma membrane"/>
    <property type="evidence" value="ECO:0007669"/>
    <property type="project" value="UniProtKB-SubCell"/>
</dbReference>
<gene>
    <name evidence="9" type="ORF">D9V37_10875</name>
</gene>
<dbReference type="PROSITE" id="PS00211">
    <property type="entry name" value="ABC_TRANSPORTER_1"/>
    <property type="match status" value="2"/>
</dbReference>
<dbReference type="AlphaFoldDB" id="A0A3L8P1Z8"/>
<dbReference type="SUPFAM" id="SSF52540">
    <property type="entry name" value="P-loop containing nucleoside triphosphate hydrolases"/>
    <property type="match status" value="2"/>
</dbReference>
<evidence type="ECO:0000259" key="8">
    <source>
        <dbReference type="PROSITE" id="PS50893"/>
    </source>
</evidence>
<dbReference type="NCBIfam" id="NF008453">
    <property type="entry name" value="PRK11308.1"/>
    <property type="match status" value="2"/>
</dbReference>
<evidence type="ECO:0000256" key="3">
    <source>
        <dbReference type="ARBA" id="ARBA00022448"/>
    </source>
</evidence>
<name>A0A3L8P1Z8_9ACTN</name>
<feature type="domain" description="ABC transporter" evidence="8">
    <location>
        <begin position="364"/>
        <end position="612"/>
    </location>
</feature>
<proteinExistence type="inferred from homology"/>
<dbReference type="NCBIfam" id="TIGR01727">
    <property type="entry name" value="oligo_HPY"/>
    <property type="match status" value="2"/>
</dbReference>
<organism evidence="9 10">
    <name type="scientific">Nocardioides mangrovicus</name>
    <dbReference type="NCBI Taxonomy" id="2478913"/>
    <lineage>
        <taxon>Bacteria</taxon>
        <taxon>Bacillati</taxon>
        <taxon>Actinomycetota</taxon>
        <taxon>Actinomycetes</taxon>
        <taxon>Propionibacteriales</taxon>
        <taxon>Nocardioidaceae</taxon>
        <taxon>Nocardioides</taxon>
    </lineage>
</organism>
<comment type="caution">
    <text evidence="9">The sequence shown here is derived from an EMBL/GenBank/DDBJ whole genome shotgun (WGS) entry which is preliminary data.</text>
</comment>
<comment type="similarity">
    <text evidence="2">Belongs to the ABC transporter superfamily.</text>
</comment>
<feature type="domain" description="ABC transporter" evidence="8">
    <location>
        <begin position="12"/>
        <end position="262"/>
    </location>
</feature>
<dbReference type="PROSITE" id="PS50893">
    <property type="entry name" value="ABC_TRANSPORTER_2"/>
    <property type="match status" value="2"/>
</dbReference>
<dbReference type="InterPro" id="IPR013563">
    <property type="entry name" value="Oligopep_ABC_C"/>
</dbReference>
<evidence type="ECO:0000256" key="1">
    <source>
        <dbReference type="ARBA" id="ARBA00004202"/>
    </source>
</evidence>
<evidence type="ECO:0000256" key="4">
    <source>
        <dbReference type="ARBA" id="ARBA00022475"/>
    </source>
</evidence>
<evidence type="ECO:0000256" key="2">
    <source>
        <dbReference type="ARBA" id="ARBA00005417"/>
    </source>
</evidence>
<keyword evidence="3" id="KW-0813">Transport</keyword>
<dbReference type="CDD" id="cd03257">
    <property type="entry name" value="ABC_NikE_OppD_transporters"/>
    <property type="match status" value="2"/>
</dbReference>
<dbReference type="GO" id="GO:0015833">
    <property type="term" value="P:peptide transport"/>
    <property type="evidence" value="ECO:0007669"/>
    <property type="project" value="InterPro"/>
</dbReference>
<evidence type="ECO:0000256" key="7">
    <source>
        <dbReference type="ARBA" id="ARBA00023136"/>
    </source>
</evidence>
<dbReference type="PANTHER" id="PTHR43297:SF2">
    <property type="entry name" value="DIPEPTIDE TRANSPORT ATP-BINDING PROTEIN DPPD"/>
    <property type="match status" value="1"/>
</dbReference>
<dbReference type="InterPro" id="IPR027417">
    <property type="entry name" value="P-loop_NTPase"/>
</dbReference>
<keyword evidence="7" id="KW-0472">Membrane</keyword>
<dbReference type="InterPro" id="IPR050388">
    <property type="entry name" value="ABC_Ni/Peptide_Import"/>
</dbReference>
<dbReference type="PANTHER" id="PTHR43297">
    <property type="entry name" value="OLIGOPEPTIDE TRANSPORT ATP-BINDING PROTEIN APPD"/>
    <property type="match status" value="1"/>
</dbReference>
<dbReference type="EMBL" id="RDBE01000007">
    <property type="protein sequence ID" value="RLV49071.1"/>
    <property type="molecule type" value="Genomic_DNA"/>
</dbReference>
<protein>
    <submittedName>
        <fullName evidence="9">ABC transporter ATP-binding protein</fullName>
    </submittedName>
</protein>
<dbReference type="InterPro" id="IPR017871">
    <property type="entry name" value="ABC_transporter-like_CS"/>
</dbReference>
<dbReference type="Gene3D" id="3.40.50.300">
    <property type="entry name" value="P-loop containing nucleotide triphosphate hydrolases"/>
    <property type="match status" value="2"/>
</dbReference>
<comment type="subcellular location">
    <subcellularLocation>
        <location evidence="1">Cell membrane</location>
        <topology evidence="1">Peripheral membrane protein</topology>
    </subcellularLocation>
</comment>
<evidence type="ECO:0000313" key="10">
    <source>
        <dbReference type="Proteomes" id="UP000281708"/>
    </source>
</evidence>
<keyword evidence="4" id="KW-1003">Cell membrane</keyword>
<dbReference type="InterPro" id="IPR003593">
    <property type="entry name" value="AAA+_ATPase"/>
</dbReference>
<sequence length="704" mass="74515">MTSTTATVDLTLSVSDLSVRYDSGTSSRLALDRVSLEIGAGEILGIVGESGSGKSTLTSAITGLLPANGQVVGGCIRLQGRDLGALDPDELRSVRGSQVAVVFQDPTTSLNPRLPVGAQLEQVLDAHGAARGADRTSLLASRLAEVGLADPERALTRYPHEFSGGMRQRVMIAMALLLEPALVIADEATSALDLTLEAQILELLLRLRDERGTSLMFISHDLGVVSQLCDRVAVMYAGRVIEETSGTAVLASPAHPYTQALDAATPTASSQRRRLASVPGRMPDLTAPATSCSFAPRCLHAAEVCETLSPELLTTSTGRARCLVYDPEHQSTWKREPVVADWQPTEAAAEPRGPAVSSEEPPLVLVDDLAVHFGGTRGRWRRHRTTIRAVDGVSLRVHRGQILGVVGESGSGKTTLGQAMVDLLRPTRGSVVFDGTATSSLSGAARRGFRRRVQMIFQDAYASLSPRMRVSEQVTEPYLIHRVPGSERRSAEELLASVNLPASVARLVPSALSGGQARRVGVARALAGGPDLIVADEPTSGLDQSAASAVLNLLTDLRDRTGVSVVLISHSLPQVKAVADAICVMYFGQVVEQGPVDVVTRDPGHPYTQALLALAPDREPGRRLARRRLLVAGEVPSWGDPPTGCRFHPRCAFARDVCRTTTPPQVQLSDAGHTAACHFADLVAAGQLEPTRPAPVAAGTAATP</sequence>
<dbReference type="Pfam" id="PF00005">
    <property type="entry name" value="ABC_tran"/>
    <property type="match status" value="2"/>
</dbReference>
<keyword evidence="6 9" id="KW-0067">ATP-binding</keyword>
<dbReference type="SMART" id="SM00382">
    <property type="entry name" value="AAA"/>
    <property type="match status" value="2"/>
</dbReference>
<dbReference type="InterPro" id="IPR003439">
    <property type="entry name" value="ABC_transporter-like_ATP-bd"/>
</dbReference>
<dbReference type="GO" id="GO:0005524">
    <property type="term" value="F:ATP binding"/>
    <property type="evidence" value="ECO:0007669"/>
    <property type="project" value="UniProtKB-KW"/>
</dbReference>
<keyword evidence="10" id="KW-1185">Reference proteome</keyword>